<dbReference type="CDD" id="cd16964">
    <property type="entry name" value="YqgF"/>
    <property type="match status" value="1"/>
</dbReference>
<dbReference type="GO" id="GO:0004518">
    <property type="term" value="F:nuclease activity"/>
    <property type="evidence" value="ECO:0007669"/>
    <property type="project" value="UniProtKB-KW"/>
</dbReference>
<dbReference type="InterPro" id="IPR012337">
    <property type="entry name" value="RNaseH-like_sf"/>
</dbReference>
<dbReference type="Pfam" id="PF03652">
    <property type="entry name" value="RuvX"/>
    <property type="match status" value="1"/>
</dbReference>
<dbReference type="SMART" id="SM00732">
    <property type="entry name" value="YqgFc"/>
    <property type="match status" value="1"/>
</dbReference>
<dbReference type="PANTHER" id="PTHR33317:SF4">
    <property type="entry name" value="POLYNUCLEOTIDYL TRANSFERASE, RIBONUCLEASE H-LIKE SUPERFAMILY PROTEIN"/>
    <property type="match status" value="1"/>
</dbReference>
<dbReference type="EMBL" id="MHQC01000037">
    <property type="protein sequence ID" value="OGZ94354.1"/>
    <property type="molecule type" value="Genomic_DNA"/>
</dbReference>
<name>A0A1G2K4I7_9BACT</name>
<dbReference type="Gene3D" id="3.30.420.140">
    <property type="entry name" value="YqgF/RNase H-like domain"/>
    <property type="match status" value="1"/>
</dbReference>
<dbReference type="Proteomes" id="UP000177152">
    <property type="component" value="Unassembled WGS sequence"/>
</dbReference>
<comment type="subcellular location">
    <subcellularLocation>
        <location evidence="5">Cytoplasm</location>
    </subcellularLocation>
</comment>
<sequence length="130" mass="14223">MRYLGIDYGKKRIGLALSDEEGRLAFPHKTITNSDTSSVAKEVGKIAKKEGVSKIIIGLPITFGGKESEQTKKVKEFGMSLKKLLQLPVEYGNEVLSTKMAERSGSSKKNIDTASAAIILQSYLDKEKSK</sequence>
<dbReference type="HAMAP" id="MF_00651">
    <property type="entry name" value="Nuclease_YqgF"/>
    <property type="match status" value="1"/>
</dbReference>
<keyword evidence="4 5" id="KW-0378">Hydrolase</keyword>
<evidence type="ECO:0000256" key="1">
    <source>
        <dbReference type="ARBA" id="ARBA00022490"/>
    </source>
</evidence>
<evidence type="ECO:0000256" key="2">
    <source>
        <dbReference type="ARBA" id="ARBA00022517"/>
    </source>
</evidence>
<dbReference type="SUPFAM" id="SSF53098">
    <property type="entry name" value="Ribonuclease H-like"/>
    <property type="match status" value="1"/>
</dbReference>
<accession>A0A1G2K4I7</accession>
<dbReference type="InterPro" id="IPR006641">
    <property type="entry name" value="YqgF/RNaseH-like_dom"/>
</dbReference>
<reference evidence="7 8" key="1">
    <citation type="journal article" date="2016" name="Nat. Commun.">
        <title>Thousands of microbial genomes shed light on interconnected biogeochemical processes in an aquifer system.</title>
        <authorList>
            <person name="Anantharaman K."/>
            <person name="Brown C.T."/>
            <person name="Hug L.A."/>
            <person name="Sharon I."/>
            <person name="Castelle C.J."/>
            <person name="Probst A.J."/>
            <person name="Thomas B.C."/>
            <person name="Singh A."/>
            <person name="Wilkins M.J."/>
            <person name="Karaoz U."/>
            <person name="Brodie E.L."/>
            <person name="Williams K.H."/>
            <person name="Hubbard S.S."/>
            <person name="Banfield J.F."/>
        </authorList>
    </citation>
    <scope>NUCLEOTIDE SEQUENCE [LARGE SCALE GENOMIC DNA]</scope>
</reference>
<evidence type="ECO:0000256" key="3">
    <source>
        <dbReference type="ARBA" id="ARBA00022722"/>
    </source>
</evidence>
<keyword evidence="2 5" id="KW-0690">Ribosome biogenesis</keyword>
<dbReference type="EC" id="3.1.-.-" evidence="5"/>
<evidence type="ECO:0000313" key="8">
    <source>
        <dbReference type="Proteomes" id="UP000177152"/>
    </source>
</evidence>
<dbReference type="InterPro" id="IPR005227">
    <property type="entry name" value="YqgF"/>
</dbReference>
<keyword evidence="1 5" id="KW-0963">Cytoplasm</keyword>
<comment type="similarity">
    <text evidence="5">Belongs to the YqgF HJR family.</text>
</comment>
<gene>
    <name evidence="7" type="ORF">A2633_01985</name>
</gene>
<dbReference type="GO" id="GO:0016788">
    <property type="term" value="F:hydrolase activity, acting on ester bonds"/>
    <property type="evidence" value="ECO:0007669"/>
    <property type="project" value="UniProtKB-UniRule"/>
</dbReference>
<protein>
    <recommendedName>
        <fullName evidence="5">Putative pre-16S rRNA nuclease</fullName>
        <ecNumber evidence="5">3.1.-.-</ecNumber>
    </recommendedName>
</protein>
<evidence type="ECO:0000259" key="6">
    <source>
        <dbReference type="SMART" id="SM00732"/>
    </source>
</evidence>
<feature type="domain" description="YqgF/RNase H-like" evidence="6">
    <location>
        <begin position="1"/>
        <end position="101"/>
    </location>
</feature>
<evidence type="ECO:0000256" key="4">
    <source>
        <dbReference type="ARBA" id="ARBA00022801"/>
    </source>
</evidence>
<dbReference type="NCBIfam" id="TIGR00250">
    <property type="entry name" value="RNAse_H_YqgF"/>
    <property type="match status" value="1"/>
</dbReference>
<dbReference type="AlphaFoldDB" id="A0A1G2K4I7"/>
<proteinExistence type="inferred from homology"/>
<evidence type="ECO:0000256" key="5">
    <source>
        <dbReference type="HAMAP-Rule" id="MF_00651"/>
    </source>
</evidence>
<comment type="function">
    <text evidence="5">Could be a nuclease involved in processing of the 5'-end of pre-16S rRNA.</text>
</comment>
<keyword evidence="3 5" id="KW-0540">Nuclease</keyword>
<organism evidence="7 8">
    <name type="scientific">Candidatus Sungbacteria bacterium RIFCSPHIGHO2_01_FULL_47_32</name>
    <dbReference type="NCBI Taxonomy" id="1802264"/>
    <lineage>
        <taxon>Bacteria</taxon>
        <taxon>Candidatus Sungiibacteriota</taxon>
    </lineage>
</organism>
<dbReference type="InterPro" id="IPR037027">
    <property type="entry name" value="YqgF/RNaseH-like_dom_sf"/>
</dbReference>
<dbReference type="PANTHER" id="PTHR33317">
    <property type="entry name" value="POLYNUCLEOTIDYL TRANSFERASE, RIBONUCLEASE H-LIKE SUPERFAMILY PROTEIN"/>
    <property type="match status" value="1"/>
</dbReference>
<comment type="caution">
    <text evidence="7">The sequence shown here is derived from an EMBL/GenBank/DDBJ whole genome shotgun (WGS) entry which is preliminary data.</text>
</comment>
<dbReference type="GO" id="GO:0005829">
    <property type="term" value="C:cytosol"/>
    <property type="evidence" value="ECO:0007669"/>
    <property type="project" value="TreeGrafter"/>
</dbReference>
<dbReference type="GO" id="GO:0000967">
    <property type="term" value="P:rRNA 5'-end processing"/>
    <property type="evidence" value="ECO:0007669"/>
    <property type="project" value="UniProtKB-UniRule"/>
</dbReference>
<evidence type="ECO:0000313" key="7">
    <source>
        <dbReference type="EMBL" id="OGZ94354.1"/>
    </source>
</evidence>